<organism evidence="3 4">
    <name type="scientific">Rhizobium halophytocola</name>
    <dbReference type="NCBI Taxonomy" id="735519"/>
    <lineage>
        <taxon>Bacteria</taxon>
        <taxon>Pseudomonadati</taxon>
        <taxon>Pseudomonadota</taxon>
        <taxon>Alphaproteobacteria</taxon>
        <taxon>Hyphomicrobiales</taxon>
        <taxon>Rhizobiaceae</taxon>
        <taxon>Rhizobium/Agrobacterium group</taxon>
        <taxon>Rhizobium</taxon>
    </lineage>
</organism>
<evidence type="ECO:0000259" key="2">
    <source>
        <dbReference type="Pfam" id="PF01471"/>
    </source>
</evidence>
<dbReference type="InterPro" id="IPR036365">
    <property type="entry name" value="PGBD-like_sf"/>
</dbReference>
<evidence type="ECO:0000313" key="4">
    <source>
        <dbReference type="Proteomes" id="UP000759443"/>
    </source>
</evidence>
<proteinExistence type="predicted"/>
<keyword evidence="1" id="KW-1133">Transmembrane helix</keyword>
<reference evidence="3 4" key="1">
    <citation type="submission" date="2021-03" db="EMBL/GenBank/DDBJ databases">
        <title>Genomic Encyclopedia of Type Strains, Phase IV (KMG-IV): sequencing the most valuable type-strain genomes for metagenomic binning, comparative biology and taxonomic classification.</title>
        <authorList>
            <person name="Goeker M."/>
        </authorList>
    </citation>
    <scope>NUCLEOTIDE SEQUENCE [LARGE SCALE GENOMIC DNA]</scope>
    <source>
        <strain evidence="3 4">DSM 21600</strain>
    </source>
</reference>
<accession>A0ABS4E5V1</accession>
<dbReference type="EMBL" id="JAGGJU010000016">
    <property type="protein sequence ID" value="MBP1853288.1"/>
    <property type="molecule type" value="Genomic_DNA"/>
</dbReference>
<dbReference type="RefSeq" id="WP_209948955.1">
    <property type="nucleotide sequence ID" value="NZ_JAGGJU010000016.1"/>
</dbReference>
<dbReference type="Pfam" id="PF01471">
    <property type="entry name" value="PG_binding_1"/>
    <property type="match status" value="1"/>
</dbReference>
<evidence type="ECO:0000256" key="1">
    <source>
        <dbReference type="SAM" id="Phobius"/>
    </source>
</evidence>
<keyword evidence="1" id="KW-0812">Transmembrane</keyword>
<dbReference type="InterPro" id="IPR002477">
    <property type="entry name" value="Peptidoglycan-bd-like"/>
</dbReference>
<comment type="caution">
    <text evidence="3">The sequence shown here is derived from an EMBL/GenBank/DDBJ whole genome shotgun (WGS) entry which is preliminary data.</text>
</comment>
<dbReference type="Gene3D" id="1.10.101.10">
    <property type="entry name" value="PGBD-like superfamily/PGBD"/>
    <property type="match status" value="1"/>
</dbReference>
<sequence length="273" mass="28592">MTRKRKSSKRKPRSRVMPLLLAGAAAINRQVARHPAALGGTVCFFVVFGFVAANALWYQPGRHPAPFLKTREPGHFAAIAGVRRNPLLDQANGRVTTFRIERENAANAASPSAAMANAAGAGEADPVLTTAAVPLPRPVGDLSAGQRVDVRTDNGVDPVAAAILSADASLPADPALPSPRPKAVATGGDVASAVPVRAEPVAAVPQDPAQSVEMVLEIQRGLSNIAYTDVTVDGVAGAQTRAAIRHFEHHYRLPETGEPNEQVLNKLRSIGAL</sequence>
<dbReference type="Proteomes" id="UP000759443">
    <property type="component" value="Unassembled WGS sequence"/>
</dbReference>
<dbReference type="SUPFAM" id="SSF47090">
    <property type="entry name" value="PGBD-like"/>
    <property type="match status" value="1"/>
</dbReference>
<keyword evidence="4" id="KW-1185">Reference proteome</keyword>
<dbReference type="InterPro" id="IPR036366">
    <property type="entry name" value="PGBDSf"/>
</dbReference>
<name>A0ABS4E5V1_9HYPH</name>
<keyword evidence="1" id="KW-0472">Membrane</keyword>
<gene>
    <name evidence="3" type="ORF">J2Z17_004749</name>
</gene>
<protein>
    <submittedName>
        <fullName evidence="3">Peptidoglycan hydrolase-like protein with peptidoglycan-binding domain</fullName>
    </submittedName>
</protein>
<evidence type="ECO:0000313" key="3">
    <source>
        <dbReference type="EMBL" id="MBP1853288.1"/>
    </source>
</evidence>
<feature type="domain" description="Peptidoglycan binding-like" evidence="2">
    <location>
        <begin position="213"/>
        <end position="267"/>
    </location>
</feature>
<feature type="transmembrane region" description="Helical" evidence="1">
    <location>
        <begin position="36"/>
        <end position="58"/>
    </location>
</feature>